<sequence>MKEDGLIEIKPENILVENKSPLVIFLITDFGMSSKISSNLNDKKTPYYFVSVPGFGILNHKMNPQMGQEIPVATCEVNFERNIDGEAIKDRDKPIIN</sequence>
<evidence type="ECO:0000313" key="1">
    <source>
        <dbReference type="EMBL" id="CAI2164391.1"/>
    </source>
</evidence>
<dbReference type="AlphaFoldDB" id="A0A9W4SCL5"/>
<protein>
    <submittedName>
        <fullName evidence="1">16367_t:CDS:1</fullName>
    </submittedName>
</protein>
<evidence type="ECO:0000313" key="2">
    <source>
        <dbReference type="Proteomes" id="UP001153678"/>
    </source>
</evidence>
<name>A0A9W4SCL5_9GLOM</name>
<dbReference type="Proteomes" id="UP001153678">
    <property type="component" value="Unassembled WGS sequence"/>
</dbReference>
<dbReference type="OrthoDB" id="3531824at2759"/>
<reference evidence="1" key="1">
    <citation type="submission" date="2022-08" db="EMBL/GenBank/DDBJ databases">
        <authorList>
            <person name="Kallberg Y."/>
            <person name="Tangrot J."/>
            <person name="Rosling A."/>
        </authorList>
    </citation>
    <scope>NUCLEOTIDE SEQUENCE</scope>
    <source>
        <strain evidence="1">Wild A</strain>
    </source>
</reference>
<proteinExistence type="predicted"/>
<dbReference type="InterPro" id="IPR011009">
    <property type="entry name" value="Kinase-like_dom_sf"/>
</dbReference>
<accession>A0A9W4SCL5</accession>
<dbReference type="SUPFAM" id="SSF56112">
    <property type="entry name" value="Protein kinase-like (PK-like)"/>
    <property type="match status" value="1"/>
</dbReference>
<gene>
    <name evidence="1" type="ORF">FWILDA_LOCUS1545</name>
</gene>
<comment type="caution">
    <text evidence="1">The sequence shown here is derived from an EMBL/GenBank/DDBJ whole genome shotgun (WGS) entry which is preliminary data.</text>
</comment>
<keyword evidence="2" id="KW-1185">Reference proteome</keyword>
<organism evidence="1 2">
    <name type="scientific">Funneliformis geosporum</name>
    <dbReference type="NCBI Taxonomy" id="1117311"/>
    <lineage>
        <taxon>Eukaryota</taxon>
        <taxon>Fungi</taxon>
        <taxon>Fungi incertae sedis</taxon>
        <taxon>Mucoromycota</taxon>
        <taxon>Glomeromycotina</taxon>
        <taxon>Glomeromycetes</taxon>
        <taxon>Glomerales</taxon>
        <taxon>Glomeraceae</taxon>
        <taxon>Funneliformis</taxon>
    </lineage>
</organism>
<dbReference type="EMBL" id="CAMKVN010000152">
    <property type="protein sequence ID" value="CAI2164391.1"/>
    <property type="molecule type" value="Genomic_DNA"/>
</dbReference>